<dbReference type="RefSeq" id="WP_111217516.1">
    <property type="nucleotide sequence ID" value="NZ_POTY01000207.1"/>
</dbReference>
<comment type="caution">
    <text evidence="1">The sequence shown here is derived from an EMBL/GenBank/DDBJ whole genome shotgun (WGS) entry which is preliminary data.</text>
</comment>
<keyword evidence="2" id="KW-1185">Reference proteome</keyword>
<organism evidence="1 2">
    <name type="scientific">Micromonospora craterilacus</name>
    <dbReference type="NCBI Taxonomy" id="1655439"/>
    <lineage>
        <taxon>Bacteria</taxon>
        <taxon>Bacillati</taxon>
        <taxon>Actinomycetota</taxon>
        <taxon>Actinomycetes</taxon>
        <taxon>Micromonosporales</taxon>
        <taxon>Micromonosporaceae</taxon>
        <taxon>Micromonospora</taxon>
    </lineage>
</organism>
<dbReference type="Proteomes" id="UP000248924">
    <property type="component" value="Unassembled WGS sequence"/>
</dbReference>
<dbReference type="AlphaFoldDB" id="A0A2W2ESX4"/>
<accession>A0A2W2ESX4</accession>
<protein>
    <submittedName>
        <fullName evidence="1">Uncharacterized protein</fullName>
    </submittedName>
</protein>
<evidence type="ECO:0000313" key="2">
    <source>
        <dbReference type="Proteomes" id="UP000248924"/>
    </source>
</evidence>
<reference evidence="1 2" key="1">
    <citation type="submission" date="2018-01" db="EMBL/GenBank/DDBJ databases">
        <title>Draft genome sequence of Jishengella sp. NA12.</title>
        <authorList>
            <person name="Sahin N."/>
            <person name="Ay H."/>
            <person name="Saygin H."/>
        </authorList>
    </citation>
    <scope>NUCLEOTIDE SEQUENCE [LARGE SCALE GENOMIC DNA]</scope>
    <source>
        <strain evidence="1 2">NA12</strain>
    </source>
</reference>
<dbReference type="OrthoDB" id="3401751at2"/>
<gene>
    <name evidence="1" type="ORF">C1I95_25810</name>
</gene>
<sequence>MTINLQDTDTPAASEPITVTDLLCGHLVGEGCDETCAYWRGVALGERPPTDTVALPWQLPGAAVRGEAA</sequence>
<dbReference type="EMBL" id="POTY01000207">
    <property type="protein sequence ID" value="PZG12467.1"/>
    <property type="molecule type" value="Genomic_DNA"/>
</dbReference>
<proteinExistence type="predicted"/>
<evidence type="ECO:0000313" key="1">
    <source>
        <dbReference type="EMBL" id="PZG12467.1"/>
    </source>
</evidence>
<name>A0A2W2ESX4_9ACTN</name>